<comment type="caution">
    <text evidence="1">The sequence shown here is derived from an EMBL/GenBank/DDBJ whole genome shotgun (WGS) entry which is preliminary data.</text>
</comment>
<keyword evidence="2" id="KW-1185">Reference proteome</keyword>
<dbReference type="InterPro" id="IPR010461">
    <property type="entry name" value="ComK"/>
</dbReference>
<sequence>MFKVDYYIINRKFKYMCGQYDRCGNLCTIVFEVNKVFVVNRSPLKILNDSILCTGYNLAGAMESSKILLNQEQLCPIVVNPREEIIVFPTRAPNHIDNIWFNPHHIKRTTSYNRKTLIQFSDGSSFIFPSRLSFFNSKLKIADQLEEMTMHSPNMAFVMILDPKNRKKKKRTKKKDS</sequence>
<proteinExistence type="predicted"/>
<protein>
    <submittedName>
        <fullName evidence="1">Competence protein ComK</fullName>
    </submittedName>
</protein>
<reference evidence="1 2" key="1">
    <citation type="submission" date="2023-07" db="EMBL/GenBank/DDBJ databases">
        <title>Genomic Encyclopedia of Type Strains, Phase IV (KMG-IV): sequencing the most valuable type-strain genomes for metagenomic binning, comparative biology and taxonomic classification.</title>
        <authorList>
            <person name="Goeker M."/>
        </authorList>
    </citation>
    <scope>NUCLEOTIDE SEQUENCE [LARGE SCALE GENOMIC DNA]</scope>
    <source>
        <strain evidence="1 2">DSM 23948</strain>
    </source>
</reference>
<dbReference type="EMBL" id="JAUSTU010000034">
    <property type="protein sequence ID" value="MDQ0157666.1"/>
    <property type="molecule type" value="Genomic_DNA"/>
</dbReference>
<gene>
    <name evidence="1" type="ORF">J2S07_004013</name>
</gene>
<dbReference type="RefSeq" id="WP_307152117.1">
    <property type="nucleotide sequence ID" value="NZ_JAUSTU010000034.1"/>
</dbReference>
<evidence type="ECO:0000313" key="2">
    <source>
        <dbReference type="Proteomes" id="UP001231362"/>
    </source>
</evidence>
<dbReference type="Proteomes" id="UP001231362">
    <property type="component" value="Unassembled WGS sequence"/>
</dbReference>
<name>A0ABT9V9N5_9BACL</name>
<accession>A0ABT9V9N5</accession>
<evidence type="ECO:0000313" key="1">
    <source>
        <dbReference type="EMBL" id="MDQ0157666.1"/>
    </source>
</evidence>
<organism evidence="1 2">
    <name type="scientific">Anoxybacillus andreesenii</name>
    <dbReference type="NCBI Taxonomy" id="1325932"/>
    <lineage>
        <taxon>Bacteria</taxon>
        <taxon>Bacillati</taxon>
        <taxon>Bacillota</taxon>
        <taxon>Bacilli</taxon>
        <taxon>Bacillales</taxon>
        <taxon>Anoxybacillaceae</taxon>
        <taxon>Anoxybacillus</taxon>
    </lineage>
</organism>
<dbReference type="Pfam" id="PF06338">
    <property type="entry name" value="ComK"/>
    <property type="match status" value="1"/>
</dbReference>